<dbReference type="InterPro" id="IPR045441">
    <property type="entry name" value="DUF6506"/>
</dbReference>
<accession>B6W771</accession>
<dbReference type="Pfam" id="PF20116">
    <property type="entry name" value="DUF6506"/>
    <property type="match status" value="1"/>
</dbReference>
<reference evidence="1 2" key="1">
    <citation type="submission" date="2008-09" db="EMBL/GenBank/DDBJ databases">
        <authorList>
            <person name="Fulton L."/>
            <person name="Clifton S."/>
            <person name="Fulton B."/>
            <person name="Xu J."/>
            <person name="Minx P."/>
            <person name="Pepin K.H."/>
            <person name="Johnson M."/>
            <person name="Thiruvilangam P."/>
            <person name="Bhonagiri V."/>
            <person name="Nash W.E."/>
            <person name="Mardis E.R."/>
            <person name="Wilson R.K."/>
        </authorList>
    </citation>
    <scope>NUCLEOTIDE SEQUENCE [LARGE SCALE GENOMIC DNA]</scope>
    <source>
        <strain evidence="1 2">DSM 7454</strain>
    </source>
</reference>
<protein>
    <submittedName>
        <fullName evidence="1">Uncharacterized protein</fullName>
    </submittedName>
</protein>
<sequence length="127" mass="14471">MKKDILDRIKKNGTDLCWNLVLIFRIIEIFKERKMKFVYIIMGPFDSKVDRKAIGKNNNAEIIGVKNLDEAKEVCKSLIGLADVIELCGAFEESGAREIIDATNCKIPIGFVTHLDFQDDLFDKLFS</sequence>
<organism evidence="1 2">
    <name type="scientific">Anaerococcus hydrogenalis DSM 7454</name>
    <dbReference type="NCBI Taxonomy" id="561177"/>
    <lineage>
        <taxon>Bacteria</taxon>
        <taxon>Bacillati</taxon>
        <taxon>Bacillota</taxon>
        <taxon>Tissierellia</taxon>
        <taxon>Tissierellales</taxon>
        <taxon>Peptoniphilaceae</taxon>
        <taxon>Anaerococcus</taxon>
    </lineage>
</organism>
<gene>
    <name evidence="1" type="ORF">ANHYDRO_00417</name>
</gene>
<comment type="caution">
    <text evidence="1">The sequence shown here is derived from an EMBL/GenBank/DDBJ whole genome shotgun (WGS) entry which is preliminary data.</text>
</comment>
<dbReference type="Proteomes" id="UP000005451">
    <property type="component" value="Unassembled WGS sequence"/>
</dbReference>
<reference evidence="1 2" key="2">
    <citation type="submission" date="2008-10" db="EMBL/GenBank/DDBJ databases">
        <title>Draft genome sequence of Anaerococcus hydrogenalis (DSM 7454).</title>
        <authorList>
            <person name="Sudarsanam P."/>
            <person name="Ley R."/>
            <person name="Guruge J."/>
            <person name="Turnbaugh P.J."/>
            <person name="Mahowald M."/>
            <person name="Liep D."/>
            <person name="Gordon J."/>
        </authorList>
    </citation>
    <scope>NUCLEOTIDE SEQUENCE [LARGE SCALE GENOMIC DNA]</scope>
    <source>
        <strain evidence="1 2">DSM 7454</strain>
    </source>
</reference>
<name>B6W771_9FIRM</name>
<evidence type="ECO:0000313" key="1">
    <source>
        <dbReference type="EMBL" id="EEB36745.1"/>
    </source>
</evidence>
<evidence type="ECO:0000313" key="2">
    <source>
        <dbReference type="Proteomes" id="UP000005451"/>
    </source>
</evidence>
<dbReference type="AlphaFoldDB" id="B6W771"/>
<proteinExistence type="predicted"/>
<dbReference type="EMBL" id="ABXA01000011">
    <property type="protein sequence ID" value="EEB36745.1"/>
    <property type="molecule type" value="Genomic_DNA"/>
</dbReference>
<dbReference type="eggNOG" id="ENOG503305G">
    <property type="taxonomic scope" value="Bacteria"/>
</dbReference>